<evidence type="ECO:0000313" key="2">
    <source>
        <dbReference type="EMBL" id="TFK33630.1"/>
    </source>
</evidence>
<feature type="transmembrane region" description="Helical" evidence="1">
    <location>
        <begin position="85"/>
        <end position="105"/>
    </location>
</feature>
<dbReference type="Proteomes" id="UP000308652">
    <property type="component" value="Unassembled WGS sequence"/>
</dbReference>
<evidence type="ECO:0000256" key="1">
    <source>
        <dbReference type="SAM" id="Phobius"/>
    </source>
</evidence>
<dbReference type="EMBL" id="ML213644">
    <property type="protein sequence ID" value="TFK33630.1"/>
    <property type="molecule type" value="Genomic_DNA"/>
</dbReference>
<feature type="transmembrane region" description="Helical" evidence="1">
    <location>
        <begin position="156"/>
        <end position="184"/>
    </location>
</feature>
<accession>A0A5C3LL91</accession>
<reference evidence="2 3" key="1">
    <citation type="journal article" date="2019" name="Nat. Ecol. Evol.">
        <title>Megaphylogeny resolves global patterns of mushroom evolution.</title>
        <authorList>
            <person name="Varga T."/>
            <person name="Krizsan K."/>
            <person name="Foldi C."/>
            <person name="Dima B."/>
            <person name="Sanchez-Garcia M."/>
            <person name="Sanchez-Ramirez S."/>
            <person name="Szollosi G.J."/>
            <person name="Szarkandi J.G."/>
            <person name="Papp V."/>
            <person name="Albert L."/>
            <person name="Andreopoulos W."/>
            <person name="Angelini C."/>
            <person name="Antonin V."/>
            <person name="Barry K.W."/>
            <person name="Bougher N.L."/>
            <person name="Buchanan P."/>
            <person name="Buyck B."/>
            <person name="Bense V."/>
            <person name="Catcheside P."/>
            <person name="Chovatia M."/>
            <person name="Cooper J."/>
            <person name="Damon W."/>
            <person name="Desjardin D."/>
            <person name="Finy P."/>
            <person name="Geml J."/>
            <person name="Haridas S."/>
            <person name="Hughes K."/>
            <person name="Justo A."/>
            <person name="Karasinski D."/>
            <person name="Kautmanova I."/>
            <person name="Kiss B."/>
            <person name="Kocsube S."/>
            <person name="Kotiranta H."/>
            <person name="LaButti K.M."/>
            <person name="Lechner B.E."/>
            <person name="Liimatainen K."/>
            <person name="Lipzen A."/>
            <person name="Lukacs Z."/>
            <person name="Mihaltcheva S."/>
            <person name="Morgado L.N."/>
            <person name="Niskanen T."/>
            <person name="Noordeloos M.E."/>
            <person name="Ohm R.A."/>
            <person name="Ortiz-Santana B."/>
            <person name="Ovrebo C."/>
            <person name="Racz N."/>
            <person name="Riley R."/>
            <person name="Savchenko A."/>
            <person name="Shiryaev A."/>
            <person name="Soop K."/>
            <person name="Spirin V."/>
            <person name="Szebenyi C."/>
            <person name="Tomsovsky M."/>
            <person name="Tulloss R.E."/>
            <person name="Uehling J."/>
            <person name="Grigoriev I.V."/>
            <person name="Vagvolgyi C."/>
            <person name="Papp T."/>
            <person name="Martin F.M."/>
            <person name="Miettinen O."/>
            <person name="Hibbett D.S."/>
            <person name="Nagy L.G."/>
        </authorList>
    </citation>
    <scope>NUCLEOTIDE SEQUENCE [LARGE SCALE GENOMIC DNA]</scope>
    <source>
        <strain evidence="2 3">CBS 166.37</strain>
    </source>
</reference>
<keyword evidence="1" id="KW-0812">Transmembrane</keyword>
<feature type="transmembrane region" description="Helical" evidence="1">
    <location>
        <begin position="190"/>
        <end position="213"/>
    </location>
</feature>
<protein>
    <submittedName>
        <fullName evidence="2">Uncharacterized protein</fullName>
    </submittedName>
</protein>
<gene>
    <name evidence="2" type="ORF">BDQ12DRAFT_727572</name>
</gene>
<evidence type="ECO:0000313" key="3">
    <source>
        <dbReference type="Proteomes" id="UP000308652"/>
    </source>
</evidence>
<feature type="transmembrane region" description="Helical" evidence="1">
    <location>
        <begin position="56"/>
        <end position="78"/>
    </location>
</feature>
<dbReference type="OrthoDB" id="3186354at2759"/>
<feature type="transmembrane region" description="Helical" evidence="1">
    <location>
        <begin position="125"/>
        <end position="144"/>
    </location>
</feature>
<organism evidence="2 3">
    <name type="scientific">Crucibulum laeve</name>
    <dbReference type="NCBI Taxonomy" id="68775"/>
    <lineage>
        <taxon>Eukaryota</taxon>
        <taxon>Fungi</taxon>
        <taxon>Dikarya</taxon>
        <taxon>Basidiomycota</taxon>
        <taxon>Agaricomycotina</taxon>
        <taxon>Agaricomycetes</taxon>
        <taxon>Agaricomycetidae</taxon>
        <taxon>Agaricales</taxon>
        <taxon>Agaricineae</taxon>
        <taxon>Nidulariaceae</taxon>
        <taxon>Crucibulum</taxon>
    </lineage>
</organism>
<keyword evidence="1" id="KW-1133">Transmembrane helix</keyword>
<sequence length="256" mass="27882">MLIQFVLSTIYTAAQLRMMFESFVWLPSSSQANMISGSQSLTTAQYWLNTGQPIQVFSSTVCFANTVVGDAILVWRLYVVWNNNILVSIPPTITLLASTISASVMTGLQAQDIYGAITPLGLTTWSLSIGTQVFATGFICWKIWNINASSAFPSKHYTALIWVIVESGAIYSGLAAALLVMYGLREQYSVVLMGCMGQLSAIIPALIIIRVLWNSDDTIRYSVSTDVRMATSSIHFASNGGPLRSHSSSIEQITKG</sequence>
<dbReference type="AlphaFoldDB" id="A0A5C3LL91"/>
<name>A0A5C3LL91_9AGAR</name>
<keyword evidence="1" id="KW-0472">Membrane</keyword>
<keyword evidence="3" id="KW-1185">Reference proteome</keyword>
<proteinExistence type="predicted"/>